<dbReference type="InterPro" id="IPR036394">
    <property type="entry name" value="Ribosomal_uL22_sf"/>
</dbReference>
<gene>
    <name evidence="7" type="primary">rplV</name>
    <name evidence="12" type="ORF">A966_06028</name>
</gene>
<evidence type="ECO:0000256" key="1">
    <source>
        <dbReference type="ARBA" id="ARBA00009451"/>
    </source>
</evidence>
<dbReference type="PANTHER" id="PTHR13501:SF8">
    <property type="entry name" value="LARGE RIBOSOMAL SUBUNIT PROTEIN UL22M"/>
    <property type="match status" value="1"/>
</dbReference>
<feature type="compositionally biased region" description="Basic and acidic residues" evidence="11">
    <location>
        <begin position="124"/>
        <end position="135"/>
    </location>
</feature>
<evidence type="ECO:0000313" key="12">
    <source>
        <dbReference type="EMBL" id="EKV57409.1"/>
    </source>
</evidence>
<dbReference type="GeneID" id="66487636"/>
<comment type="similarity">
    <text evidence="1 7 8">Belongs to the universal ribosomal protein uL22 family.</text>
</comment>
<keyword evidence="4 7" id="KW-0689">Ribosomal protein</keyword>
<dbReference type="PANTHER" id="PTHR13501">
    <property type="entry name" value="CHLOROPLAST 50S RIBOSOMAL PROTEIN L22-RELATED"/>
    <property type="match status" value="1"/>
</dbReference>
<evidence type="ECO:0000256" key="4">
    <source>
        <dbReference type="ARBA" id="ARBA00022980"/>
    </source>
</evidence>
<dbReference type="HAMAP" id="MF_01331_B">
    <property type="entry name" value="Ribosomal_uL22_B"/>
    <property type="match status" value="1"/>
</dbReference>
<dbReference type="AlphaFoldDB" id="A0A2U4F281"/>
<dbReference type="GO" id="GO:0006412">
    <property type="term" value="P:translation"/>
    <property type="evidence" value="ECO:0007669"/>
    <property type="project" value="UniProtKB-UniRule"/>
</dbReference>
<evidence type="ECO:0000313" key="13">
    <source>
        <dbReference type="Proteomes" id="UP000011663"/>
    </source>
</evidence>
<organism evidence="12 13">
    <name type="scientific">Brachyspira hampsonii 30446</name>
    <dbReference type="NCBI Taxonomy" id="1289135"/>
    <lineage>
        <taxon>Bacteria</taxon>
        <taxon>Pseudomonadati</taxon>
        <taxon>Spirochaetota</taxon>
        <taxon>Spirochaetia</taxon>
        <taxon>Brachyspirales</taxon>
        <taxon>Brachyspiraceae</taxon>
        <taxon>Brachyspira</taxon>
    </lineage>
</organism>
<reference evidence="12 13" key="1">
    <citation type="submission" date="2012-07" db="EMBL/GenBank/DDBJ databases">
        <title>Genome sequence of Brachyspira sp. 30446, isolated from a pig with mucohaemorrhagic colitis.</title>
        <authorList>
            <person name="Rubin J.E."/>
            <person name="Fernando C."/>
            <person name="Harding J.C.S."/>
            <person name="Hill J.E."/>
        </authorList>
    </citation>
    <scope>NUCLEOTIDE SEQUENCE [LARGE SCALE GENOMIC DNA]</scope>
    <source>
        <strain evidence="12 13">30446</strain>
    </source>
</reference>
<name>A0A2U4F281_9SPIR</name>
<evidence type="ECO:0000256" key="5">
    <source>
        <dbReference type="ARBA" id="ARBA00023274"/>
    </source>
</evidence>
<dbReference type="Pfam" id="PF00237">
    <property type="entry name" value="Ribosomal_L22"/>
    <property type="match status" value="1"/>
</dbReference>
<dbReference type="GO" id="GO:0022625">
    <property type="term" value="C:cytosolic large ribosomal subunit"/>
    <property type="evidence" value="ECO:0007669"/>
    <property type="project" value="TreeGrafter"/>
</dbReference>
<keyword evidence="3 7" id="KW-0694">RNA-binding</keyword>
<evidence type="ECO:0000256" key="2">
    <source>
        <dbReference type="ARBA" id="ARBA00022730"/>
    </source>
</evidence>
<dbReference type="GO" id="GO:0003735">
    <property type="term" value="F:structural constituent of ribosome"/>
    <property type="evidence" value="ECO:0007669"/>
    <property type="project" value="InterPro"/>
</dbReference>
<evidence type="ECO:0000256" key="3">
    <source>
        <dbReference type="ARBA" id="ARBA00022884"/>
    </source>
</evidence>
<evidence type="ECO:0000256" key="9">
    <source>
        <dbReference type="RuleBase" id="RU004006"/>
    </source>
</evidence>
<feature type="region of interest" description="Disordered" evidence="11">
    <location>
        <begin position="112"/>
        <end position="135"/>
    </location>
</feature>
<dbReference type="SUPFAM" id="SSF54843">
    <property type="entry name" value="Ribosomal protein L22"/>
    <property type="match status" value="1"/>
</dbReference>
<protein>
    <recommendedName>
        <fullName evidence="6 7">Large ribosomal subunit protein uL22</fullName>
    </recommendedName>
</protein>
<dbReference type="Proteomes" id="UP000011663">
    <property type="component" value="Unassembled WGS sequence"/>
</dbReference>
<dbReference type="NCBIfam" id="TIGR01044">
    <property type="entry name" value="rplV_bact"/>
    <property type="match status" value="1"/>
</dbReference>
<dbReference type="RefSeq" id="WP_008723380.1">
    <property type="nucleotide sequence ID" value="NZ_JH994111.1"/>
</dbReference>
<dbReference type="GO" id="GO:0019843">
    <property type="term" value="F:rRNA binding"/>
    <property type="evidence" value="ECO:0007669"/>
    <property type="project" value="UniProtKB-UniRule"/>
</dbReference>
<proteinExistence type="inferred from homology"/>
<dbReference type="STRING" id="1289135.A966_06028"/>
<dbReference type="InterPro" id="IPR001063">
    <property type="entry name" value="Ribosomal_uL22"/>
</dbReference>
<comment type="function">
    <text evidence="7 10">This protein binds specifically to 23S rRNA; its binding is stimulated by other ribosomal proteins, e.g., L4, L17, and L20. It is important during the early stages of 50S assembly. It makes multiple contacts with different domains of the 23S rRNA in the assembled 50S subunit and ribosome.</text>
</comment>
<sequence>MDYKVKVRYLRIGRRKVARLLPFVKGEYVNHAISNLAAMPQMSSVVLRKAIKSGIANAIFQSRNINPDTLWVKTAYVDKAPTLKRIRAASRGSADPILKRLSHITIILSDDKKPEKKKLKAKSAKTEEAPKAAEV</sequence>
<dbReference type="EMBL" id="ALNZ01000022">
    <property type="protein sequence ID" value="EKV57409.1"/>
    <property type="molecule type" value="Genomic_DNA"/>
</dbReference>
<comment type="caution">
    <text evidence="12">The sequence shown here is derived from an EMBL/GenBank/DDBJ whole genome shotgun (WGS) entry which is preliminary data.</text>
</comment>
<evidence type="ECO:0000256" key="11">
    <source>
        <dbReference type="SAM" id="MobiDB-lite"/>
    </source>
</evidence>
<comment type="function">
    <text evidence="7">The globular domain of the protein is located near the polypeptide exit tunnel on the outside of the subunit, while an extended beta-hairpin is found that lines the wall of the exit tunnel in the center of the 70S ribosome.</text>
</comment>
<dbReference type="InterPro" id="IPR047867">
    <property type="entry name" value="Ribosomal_uL22_bac/org-type"/>
</dbReference>
<evidence type="ECO:0000256" key="6">
    <source>
        <dbReference type="ARBA" id="ARBA00035207"/>
    </source>
</evidence>
<comment type="subunit">
    <text evidence="7 9">Part of the 50S ribosomal subunit.</text>
</comment>
<keyword evidence="2 7" id="KW-0699">rRNA-binding</keyword>
<evidence type="ECO:0000256" key="8">
    <source>
        <dbReference type="RuleBase" id="RU004005"/>
    </source>
</evidence>
<dbReference type="InterPro" id="IPR005727">
    <property type="entry name" value="Ribosomal_uL22_bac/chlpt-type"/>
</dbReference>
<evidence type="ECO:0000256" key="7">
    <source>
        <dbReference type="HAMAP-Rule" id="MF_01331"/>
    </source>
</evidence>
<dbReference type="Gene3D" id="3.90.470.10">
    <property type="entry name" value="Ribosomal protein L22/L17"/>
    <property type="match status" value="1"/>
</dbReference>
<accession>A0A2U4F281</accession>
<evidence type="ECO:0000256" key="10">
    <source>
        <dbReference type="RuleBase" id="RU004008"/>
    </source>
</evidence>
<keyword evidence="5 7" id="KW-0687">Ribonucleoprotein</keyword>
<dbReference type="OrthoDB" id="9805969at2"/>